<protein>
    <recommendedName>
        <fullName evidence="8">Glutamyl-tRNA(Gln) amidotransferase subunit A</fullName>
        <shortName evidence="8">Glu-ADT subunit A</shortName>
        <ecNumber evidence="8">6.3.5.7</ecNumber>
    </recommendedName>
</protein>
<dbReference type="GO" id="GO:0030956">
    <property type="term" value="C:glutamyl-tRNA(Gln) amidotransferase complex"/>
    <property type="evidence" value="ECO:0007669"/>
    <property type="project" value="InterPro"/>
</dbReference>
<keyword evidence="5 8" id="KW-0648">Protein biosynthesis</keyword>
<dbReference type="PANTHER" id="PTHR11895:SF151">
    <property type="entry name" value="GLUTAMYL-TRNA(GLN) AMIDOTRANSFERASE SUBUNIT A"/>
    <property type="match status" value="1"/>
</dbReference>
<dbReference type="RefSeq" id="WP_172698091.1">
    <property type="nucleotide sequence ID" value="NZ_WKPR01000037.1"/>
</dbReference>
<comment type="catalytic activity">
    <reaction evidence="7 8">
        <text>L-glutamyl-tRNA(Gln) + L-glutamine + ATP + H2O = L-glutaminyl-tRNA(Gln) + L-glutamate + ADP + phosphate + H(+)</text>
        <dbReference type="Rhea" id="RHEA:17521"/>
        <dbReference type="Rhea" id="RHEA-COMP:9681"/>
        <dbReference type="Rhea" id="RHEA-COMP:9684"/>
        <dbReference type="ChEBI" id="CHEBI:15377"/>
        <dbReference type="ChEBI" id="CHEBI:15378"/>
        <dbReference type="ChEBI" id="CHEBI:29985"/>
        <dbReference type="ChEBI" id="CHEBI:30616"/>
        <dbReference type="ChEBI" id="CHEBI:43474"/>
        <dbReference type="ChEBI" id="CHEBI:58359"/>
        <dbReference type="ChEBI" id="CHEBI:78520"/>
        <dbReference type="ChEBI" id="CHEBI:78521"/>
        <dbReference type="ChEBI" id="CHEBI:456216"/>
        <dbReference type="EC" id="6.3.5.7"/>
    </reaction>
</comment>
<dbReference type="HAMAP" id="MF_00120">
    <property type="entry name" value="GatA"/>
    <property type="match status" value="1"/>
</dbReference>
<gene>
    <name evidence="8 11" type="primary">gatA</name>
    <name evidence="11" type="ORF">GKE97_22770</name>
</gene>
<dbReference type="GO" id="GO:0006412">
    <property type="term" value="P:translation"/>
    <property type="evidence" value="ECO:0007669"/>
    <property type="project" value="UniProtKB-UniRule"/>
</dbReference>
<evidence type="ECO:0000256" key="9">
    <source>
        <dbReference type="SAM" id="MobiDB-lite"/>
    </source>
</evidence>
<dbReference type="PANTHER" id="PTHR11895">
    <property type="entry name" value="TRANSAMIDASE"/>
    <property type="match status" value="1"/>
</dbReference>
<dbReference type="GO" id="GO:0005524">
    <property type="term" value="F:ATP binding"/>
    <property type="evidence" value="ECO:0007669"/>
    <property type="project" value="UniProtKB-KW"/>
</dbReference>
<evidence type="ECO:0000259" key="10">
    <source>
        <dbReference type="Pfam" id="PF01425"/>
    </source>
</evidence>
<evidence type="ECO:0000256" key="2">
    <source>
        <dbReference type="ARBA" id="ARBA00022598"/>
    </source>
</evidence>
<dbReference type="EMBL" id="WKPR01000037">
    <property type="protein sequence ID" value="MSB22293.1"/>
    <property type="molecule type" value="Genomic_DNA"/>
</dbReference>
<feature type="active site" description="Acyl-ester intermediate" evidence="8">
    <location>
        <position position="168"/>
    </location>
</feature>
<dbReference type="InterPro" id="IPR004412">
    <property type="entry name" value="GatA"/>
</dbReference>
<keyword evidence="4 8" id="KW-0067">ATP-binding</keyword>
<evidence type="ECO:0000313" key="12">
    <source>
        <dbReference type="Proteomes" id="UP000434475"/>
    </source>
</evidence>
<feature type="region of interest" description="Disordered" evidence="9">
    <location>
        <begin position="467"/>
        <end position="486"/>
    </location>
</feature>
<evidence type="ECO:0000256" key="3">
    <source>
        <dbReference type="ARBA" id="ARBA00022741"/>
    </source>
</evidence>
<keyword evidence="3 8" id="KW-0547">Nucleotide-binding</keyword>
<dbReference type="SUPFAM" id="SSF75304">
    <property type="entry name" value="Amidase signature (AS) enzymes"/>
    <property type="match status" value="1"/>
</dbReference>
<dbReference type="InterPro" id="IPR000120">
    <property type="entry name" value="Amidase"/>
</dbReference>
<dbReference type="Proteomes" id="UP000434475">
    <property type="component" value="Unassembled WGS sequence"/>
</dbReference>
<dbReference type="GO" id="GO:0050567">
    <property type="term" value="F:glutaminyl-tRNA synthase (glutamine-hydrolyzing) activity"/>
    <property type="evidence" value="ECO:0007669"/>
    <property type="project" value="UniProtKB-UniRule"/>
</dbReference>
<dbReference type="NCBIfam" id="TIGR00132">
    <property type="entry name" value="gatA"/>
    <property type="match status" value="1"/>
</dbReference>
<comment type="subunit">
    <text evidence="8">Heterotrimer of A, B and C subunits.</text>
</comment>
<feature type="active site" description="Charge relay system" evidence="8">
    <location>
        <position position="144"/>
    </location>
</feature>
<dbReference type="Gene3D" id="3.90.1300.10">
    <property type="entry name" value="Amidase signature (AS) domain"/>
    <property type="match status" value="1"/>
</dbReference>
<evidence type="ECO:0000256" key="8">
    <source>
        <dbReference type="HAMAP-Rule" id="MF_00120"/>
    </source>
</evidence>
<sequence>MKLYELTALELAGQLRAGAVTQAEAISTAAGRIAACQPGNNAFITVADSPAPAPAPSASPLAGVPMAYKDNLCTRGMRTTCASKILGDFTPCYDATAVERLTAAGAVSMGKLNLDEFAMGSTCETSCYGPAKNPWDLPRSPGGSSGGAAAAVAAGEVWYAIGSDTGGSIRQPAAHCGVTGMKPTYGSVSRYGLVAYASSLDQLGPIARSAADCAAVLELLRGRDPRDATSLELPTGGLLCALTGDVRGRRIGLPAECFGGALEPEVAAAVRAAAGVLRARGAVVEECSLPLLDYAVPAYYILACAEASSNLARFDGVKFGWRAEGCGSLEELYRRTRTEGFGPEVKKRILLGTFVLSADCYDSYYKKALQARARLKAAFDAVFQRYDLLLTPVAPTTAPRLGEGLADPLSLYLSDIYTVPANLAGLPALSMPCGFDRGGLPIGAQLIGPALGDLAVLDAAHAYQQETDWHRRHPDTPAAAKGGDAL</sequence>
<dbReference type="InterPro" id="IPR023631">
    <property type="entry name" value="Amidase_dom"/>
</dbReference>
<dbReference type="EC" id="6.3.5.7" evidence="8"/>
<proteinExistence type="inferred from homology"/>
<dbReference type="InterPro" id="IPR036928">
    <property type="entry name" value="AS_sf"/>
</dbReference>
<comment type="caution">
    <text evidence="11">The sequence shown here is derived from an EMBL/GenBank/DDBJ whole genome shotgun (WGS) entry which is preliminary data.</text>
</comment>
<keyword evidence="2 8" id="KW-0436">Ligase</keyword>
<reference evidence="11 12" key="1">
    <citation type="journal article" date="2019" name="Nat. Med.">
        <title>A library of human gut bacterial isolates paired with longitudinal multiomics data enables mechanistic microbiome research.</title>
        <authorList>
            <person name="Poyet M."/>
            <person name="Groussin M."/>
            <person name="Gibbons S.M."/>
            <person name="Avila-Pacheco J."/>
            <person name="Jiang X."/>
            <person name="Kearney S.M."/>
            <person name="Perrotta A.R."/>
            <person name="Berdy B."/>
            <person name="Zhao S."/>
            <person name="Lieberman T.D."/>
            <person name="Swanson P.K."/>
            <person name="Smith M."/>
            <person name="Roesemann S."/>
            <person name="Alexander J.E."/>
            <person name="Rich S.A."/>
            <person name="Livny J."/>
            <person name="Vlamakis H."/>
            <person name="Clish C."/>
            <person name="Bullock K."/>
            <person name="Deik A."/>
            <person name="Scott J."/>
            <person name="Pierce K.A."/>
            <person name="Xavier R.J."/>
            <person name="Alm E.J."/>
        </authorList>
    </citation>
    <scope>NUCLEOTIDE SEQUENCE [LARGE SCALE GENOMIC DNA]</scope>
    <source>
        <strain evidence="11 12">BIOML-A2</strain>
    </source>
</reference>
<evidence type="ECO:0000313" key="11">
    <source>
        <dbReference type="EMBL" id="MSB22293.1"/>
    </source>
</evidence>
<dbReference type="AlphaFoldDB" id="A0A6I2R9T1"/>
<dbReference type="GO" id="GO:0016740">
    <property type="term" value="F:transferase activity"/>
    <property type="evidence" value="ECO:0007669"/>
    <property type="project" value="UniProtKB-KW"/>
</dbReference>
<feature type="domain" description="Amidase" evidence="10">
    <location>
        <begin position="25"/>
        <end position="457"/>
    </location>
</feature>
<evidence type="ECO:0000256" key="6">
    <source>
        <dbReference type="ARBA" id="ARBA00025295"/>
    </source>
</evidence>
<name>A0A6I2R9T1_FLAPL</name>
<dbReference type="InterPro" id="IPR020556">
    <property type="entry name" value="Amidase_CS"/>
</dbReference>
<dbReference type="Pfam" id="PF01425">
    <property type="entry name" value="Amidase"/>
    <property type="match status" value="1"/>
</dbReference>
<accession>A0A6I2R9T1</accession>
<comment type="similarity">
    <text evidence="1 8">Belongs to the amidase family. GatA subfamily.</text>
</comment>
<organism evidence="11 12">
    <name type="scientific">Flavonifractor plautii</name>
    <name type="common">Fusobacterium plautii</name>
    <dbReference type="NCBI Taxonomy" id="292800"/>
    <lineage>
        <taxon>Bacteria</taxon>
        <taxon>Bacillati</taxon>
        <taxon>Bacillota</taxon>
        <taxon>Clostridia</taxon>
        <taxon>Eubacteriales</taxon>
        <taxon>Oscillospiraceae</taxon>
        <taxon>Flavonifractor</taxon>
    </lineage>
</organism>
<evidence type="ECO:0000256" key="1">
    <source>
        <dbReference type="ARBA" id="ARBA00008069"/>
    </source>
</evidence>
<keyword evidence="11" id="KW-0808">Transferase</keyword>
<comment type="function">
    <text evidence="6 8">Allows the formation of correctly charged Gln-tRNA(Gln) through the transamidation of misacylated Glu-tRNA(Gln) in organisms which lack glutaminyl-tRNA synthetase. The reaction takes place in the presence of glutamine and ATP through an activated gamma-phospho-Glu-tRNA(Gln).</text>
</comment>
<dbReference type="PROSITE" id="PS00571">
    <property type="entry name" value="AMIDASES"/>
    <property type="match status" value="1"/>
</dbReference>
<evidence type="ECO:0000256" key="4">
    <source>
        <dbReference type="ARBA" id="ARBA00022840"/>
    </source>
</evidence>
<evidence type="ECO:0000256" key="5">
    <source>
        <dbReference type="ARBA" id="ARBA00022917"/>
    </source>
</evidence>
<feature type="active site" description="Charge relay system" evidence="8">
    <location>
        <position position="69"/>
    </location>
</feature>
<evidence type="ECO:0000256" key="7">
    <source>
        <dbReference type="ARBA" id="ARBA00047407"/>
    </source>
</evidence>